<name>A0A852YVK5_9ACTN</name>
<reference evidence="2 3" key="1">
    <citation type="submission" date="2020-07" db="EMBL/GenBank/DDBJ databases">
        <title>Genomic Encyclopedia of Type Strains, Phase III (KMG-III): the genomes of soil and plant-associated and newly described type strains.</title>
        <authorList>
            <person name="Whitman W."/>
        </authorList>
    </citation>
    <scope>NUCLEOTIDE SEQUENCE [LARGE SCALE GENOMIC DNA]</scope>
    <source>
        <strain evidence="2 3">CECT 8576</strain>
    </source>
</reference>
<dbReference type="AlphaFoldDB" id="A0A852YVK5"/>
<gene>
    <name evidence="2" type="ORF">FHR84_002508</name>
</gene>
<organism evidence="2 3">
    <name type="scientific">Actinopolyspora biskrensis</name>
    <dbReference type="NCBI Taxonomy" id="1470178"/>
    <lineage>
        <taxon>Bacteria</taxon>
        <taxon>Bacillati</taxon>
        <taxon>Actinomycetota</taxon>
        <taxon>Actinomycetes</taxon>
        <taxon>Actinopolysporales</taxon>
        <taxon>Actinopolysporaceae</taxon>
        <taxon>Actinopolyspora</taxon>
    </lineage>
</organism>
<dbReference type="EMBL" id="JACBYW010000004">
    <property type="protein sequence ID" value="NYH79174.1"/>
    <property type="molecule type" value="Genomic_DNA"/>
</dbReference>
<feature type="region of interest" description="Disordered" evidence="1">
    <location>
        <begin position="1"/>
        <end position="45"/>
    </location>
</feature>
<evidence type="ECO:0000313" key="3">
    <source>
        <dbReference type="Proteomes" id="UP000548304"/>
    </source>
</evidence>
<protein>
    <submittedName>
        <fullName evidence="2">Uncharacterized protein</fullName>
    </submittedName>
</protein>
<accession>A0A852YVK5</accession>
<proteinExistence type="predicted"/>
<evidence type="ECO:0000256" key="1">
    <source>
        <dbReference type="SAM" id="MobiDB-lite"/>
    </source>
</evidence>
<evidence type="ECO:0000313" key="2">
    <source>
        <dbReference type="EMBL" id="NYH79174.1"/>
    </source>
</evidence>
<sequence>MLAVGVDRSRAGAVPGGEPPHTRGGSRPGVPSPDELPPRAGGGIL</sequence>
<keyword evidence="3" id="KW-1185">Reference proteome</keyword>
<comment type="caution">
    <text evidence="2">The sequence shown here is derived from an EMBL/GenBank/DDBJ whole genome shotgun (WGS) entry which is preliminary data.</text>
</comment>
<dbReference type="Proteomes" id="UP000548304">
    <property type="component" value="Unassembled WGS sequence"/>
</dbReference>